<accession>A0A8T0SW27</accession>
<name>A0A8T0SW27_PANVG</name>
<evidence type="ECO:0000313" key="3">
    <source>
        <dbReference type="Proteomes" id="UP000823388"/>
    </source>
</evidence>
<comment type="caution">
    <text evidence="2">The sequence shown here is derived from an EMBL/GenBank/DDBJ whole genome shotgun (WGS) entry which is preliminary data.</text>
</comment>
<protein>
    <submittedName>
        <fullName evidence="2">Uncharacterized protein</fullName>
    </submittedName>
</protein>
<sequence length="88" mass="9621">MGAVLPSAAMNTNSYTETSPPSPRHCSNARERPKEKHRSCDGSFEDNIYIHAENSFSGMNEATQGASGSVSVRENTTASWWPLQVLFS</sequence>
<feature type="region of interest" description="Disordered" evidence="1">
    <location>
        <begin position="1"/>
        <end position="40"/>
    </location>
</feature>
<evidence type="ECO:0000256" key="1">
    <source>
        <dbReference type="SAM" id="MobiDB-lite"/>
    </source>
</evidence>
<proteinExistence type="predicted"/>
<feature type="compositionally biased region" description="Basic and acidic residues" evidence="1">
    <location>
        <begin position="28"/>
        <end position="40"/>
    </location>
</feature>
<dbReference type="EMBL" id="CM029045">
    <property type="protein sequence ID" value="KAG2600289.1"/>
    <property type="molecule type" value="Genomic_DNA"/>
</dbReference>
<dbReference type="Proteomes" id="UP000823388">
    <property type="component" value="Chromosome 5K"/>
</dbReference>
<evidence type="ECO:0000313" key="2">
    <source>
        <dbReference type="EMBL" id="KAG2600289.1"/>
    </source>
</evidence>
<organism evidence="2 3">
    <name type="scientific">Panicum virgatum</name>
    <name type="common">Blackwell switchgrass</name>
    <dbReference type="NCBI Taxonomy" id="38727"/>
    <lineage>
        <taxon>Eukaryota</taxon>
        <taxon>Viridiplantae</taxon>
        <taxon>Streptophyta</taxon>
        <taxon>Embryophyta</taxon>
        <taxon>Tracheophyta</taxon>
        <taxon>Spermatophyta</taxon>
        <taxon>Magnoliopsida</taxon>
        <taxon>Liliopsida</taxon>
        <taxon>Poales</taxon>
        <taxon>Poaceae</taxon>
        <taxon>PACMAD clade</taxon>
        <taxon>Panicoideae</taxon>
        <taxon>Panicodae</taxon>
        <taxon>Paniceae</taxon>
        <taxon>Panicinae</taxon>
        <taxon>Panicum</taxon>
        <taxon>Panicum sect. Hiantes</taxon>
    </lineage>
</organism>
<reference evidence="2" key="1">
    <citation type="submission" date="2020-05" db="EMBL/GenBank/DDBJ databases">
        <title>WGS assembly of Panicum virgatum.</title>
        <authorList>
            <person name="Lovell J.T."/>
            <person name="Jenkins J."/>
            <person name="Shu S."/>
            <person name="Juenger T.E."/>
            <person name="Schmutz J."/>
        </authorList>
    </citation>
    <scope>NUCLEOTIDE SEQUENCE</scope>
    <source>
        <strain evidence="2">AP13</strain>
    </source>
</reference>
<gene>
    <name evidence="2" type="ORF">PVAP13_5KG473000</name>
</gene>
<keyword evidence="3" id="KW-1185">Reference proteome</keyword>
<feature type="compositionally biased region" description="Polar residues" evidence="1">
    <location>
        <begin position="9"/>
        <end position="19"/>
    </location>
</feature>
<dbReference type="AlphaFoldDB" id="A0A8T0SW27"/>